<evidence type="ECO:0000313" key="4">
    <source>
        <dbReference type="Proteomes" id="UP000775213"/>
    </source>
</evidence>
<organism evidence="3 4">
    <name type="scientific">Dendrobium chrysotoxum</name>
    <name type="common">Orchid</name>
    <dbReference type="NCBI Taxonomy" id="161865"/>
    <lineage>
        <taxon>Eukaryota</taxon>
        <taxon>Viridiplantae</taxon>
        <taxon>Streptophyta</taxon>
        <taxon>Embryophyta</taxon>
        <taxon>Tracheophyta</taxon>
        <taxon>Spermatophyta</taxon>
        <taxon>Magnoliopsida</taxon>
        <taxon>Liliopsida</taxon>
        <taxon>Asparagales</taxon>
        <taxon>Orchidaceae</taxon>
        <taxon>Epidendroideae</taxon>
        <taxon>Malaxideae</taxon>
        <taxon>Dendrobiinae</taxon>
        <taxon>Dendrobium</taxon>
    </lineage>
</organism>
<dbReference type="PANTHER" id="PTHR24093">
    <property type="entry name" value="CATION TRANSPORTING ATPASE"/>
    <property type="match status" value="1"/>
</dbReference>
<comment type="caution">
    <text evidence="3">The sequence shown here is derived from an EMBL/GenBank/DDBJ whole genome shotgun (WGS) entry which is preliminary data.</text>
</comment>
<keyword evidence="2" id="KW-0460">Magnesium</keyword>
<dbReference type="SUPFAM" id="SSF81653">
    <property type="entry name" value="Calcium ATPase, transduction domain A"/>
    <property type="match status" value="1"/>
</dbReference>
<evidence type="ECO:0000256" key="1">
    <source>
        <dbReference type="ARBA" id="ARBA00004127"/>
    </source>
</evidence>
<reference evidence="3 4" key="1">
    <citation type="journal article" date="2021" name="Hortic Res">
        <title>Chromosome-scale assembly of the Dendrobium chrysotoxum genome enhances the understanding of orchid evolution.</title>
        <authorList>
            <person name="Zhang Y."/>
            <person name="Zhang G.Q."/>
            <person name="Zhang D."/>
            <person name="Liu X.D."/>
            <person name="Xu X.Y."/>
            <person name="Sun W.H."/>
            <person name="Yu X."/>
            <person name="Zhu X."/>
            <person name="Wang Z.W."/>
            <person name="Zhao X."/>
            <person name="Zhong W.Y."/>
            <person name="Chen H."/>
            <person name="Yin W.L."/>
            <person name="Huang T."/>
            <person name="Niu S.C."/>
            <person name="Liu Z.J."/>
        </authorList>
    </citation>
    <scope>NUCLEOTIDE SEQUENCE [LARGE SCALE GENOMIC DNA]</scope>
    <source>
        <strain evidence="3">Lindl</strain>
    </source>
</reference>
<dbReference type="InterPro" id="IPR008250">
    <property type="entry name" value="ATPase_P-typ_transduc_dom_A_sf"/>
</dbReference>
<name>A0AAV7H0L8_DENCH</name>
<proteinExistence type="predicted"/>
<dbReference type="GO" id="GO:0012505">
    <property type="term" value="C:endomembrane system"/>
    <property type="evidence" value="ECO:0007669"/>
    <property type="project" value="UniProtKB-SubCell"/>
</dbReference>
<accession>A0AAV7H0L8</accession>
<dbReference type="Proteomes" id="UP000775213">
    <property type="component" value="Unassembled WGS sequence"/>
</dbReference>
<evidence type="ECO:0000313" key="3">
    <source>
        <dbReference type="EMBL" id="KAH0461254.1"/>
    </source>
</evidence>
<comment type="subcellular location">
    <subcellularLocation>
        <location evidence="1">Endomembrane system</location>
        <topology evidence="1">Multi-pass membrane protein</topology>
    </subcellularLocation>
</comment>
<evidence type="ECO:0000256" key="2">
    <source>
        <dbReference type="ARBA" id="ARBA00022842"/>
    </source>
</evidence>
<gene>
    <name evidence="3" type="ORF">IEQ34_008829</name>
</gene>
<keyword evidence="4" id="KW-1185">Reference proteome</keyword>
<dbReference type="EMBL" id="JAGFBR010000009">
    <property type="protein sequence ID" value="KAH0461254.1"/>
    <property type="molecule type" value="Genomic_DNA"/>
</dbReference>
<dbReference type="PANTHER" id="PTHR24093:SF369">
    <property type="entry name" value="CALCIUM-TRANSPORTING ATPASE"/>
    <property type="match status" value="1"/>
</dbReference>
<dbReference type="AlphaFoldDB" id="A0AAV7H0L8"/>
<dbReference type="GO" id="GO:0005886">
    <property type="term" value="C:plasma membrane"/>
    <property type="evidence" value="ECO:0007669"/>
    <property type="project" value="TreeGrafter"/>
</dbReference>
<protein>
    <submittedName>
        <fullName evidence="3">Uncharacterized protein</fullName>
    </submittedName>
</protein>
<dbReference type="GO" id="GO:0005388">
    <property type="term" value="F:P-type calcium transporter activity"/>
    <property type="evidence" value="ECO:0007669"/>
    <property type="project" value="TreeGrafter"/>
</dbReference>
<sequence length="332" mass="37310">MKASKYDKLKNLFVDKGQLRQTYTHIAYASFEPEIYCLVAKDPNKQTKHALSMLFRSLVVAEGLSGDLVPLLIGDQVPTNGILILGHSLAVDESSLIGKPHKDLKTPFLMARCKVADSYGIMLVTVVGINIEWGLLMASISEGNAALERCCYFNLHNRALCCCVVSCCPYGQIPDGSVQFVKGHTSVKDAIDGAVKILTGAVYIHIKDLDLVILVTNQHVNYKYVTIVVVDMPEALPLAVTLTSSSSWFSRNPDELYFKMISSRVIDRVYKPKLHLFWRKWIRNIFYITVKFDNFGLIEHKDLKTPFLMPGCKVFDDYEIMLNSSVGIIRHL</sequence>
<dbReference type="Gene3D" id="1.20.1110.10">
    <property type="entry name" value="Calcium-transporting ATPase, transmembrane domain"/>
    <property type="match status" value="1"/>
</dbReference>